<comment type="caution">
    <text evidence="1">The sequence shown here is derived from an EMBL/GenBank/DDBJ whole genome shotgun (WGS) entry which is preliminary data.</text>
</comment>
<proteinExistence type="predicted"/>
<sequence length="111" mass="12452">MDGKRLFDGGFLNGKPSSKSFREALSGNISPFFELKISTHRGLPLLWISEAEILSLAAPFNFALVGKFPTNRPSLEAIRKFFFNLKLNGEFSVMVLNLKNILIKLGNDLDY</sequence>
<name>A0A8T3ARG7_DENNO</name>
<organism evidence="1 2">
    <name type="scientific">Dendrobium nobile</name>
    <name type="common">Orchid</name>
    <dbReference type="NCBI Taxonomy" id="94219"/>
    <lineage>
        <taxon>Eukaryota</taxon>
        <taxon>Viridiplantae</taxon>
        <taxon>Streptophyta</taxon>
        <taxon>Embryophyta</taxon>
        <taxon>Tracheophyta</taxon>
        <taxon>Spermatophyta</taxon>
        <taxon>Magnoliopsida</taxon>
        <taxon>Liliopsida</taxon>
        <taxon>Asparagales</taxon>
        <taxon>Orchidaceae</taxon>
        <taxon>Epidendroideae</taxon>
        <taxon>Malaxideae</taxon>
        <taxon>Dendrobiinae</taxon>
        <taxon>Dendrobium</taxon>
    </lineage>
</organism>
<evidence type="ECO:0000313" key="1">
    <source>
        <dbReference type="EMBL" id="KAI0496695.1"/>
    </source>
</evidence>
<dbReference type="Proteomes" id="UP000829196">
    <property type="component" value="Unassembled WGS sequence"/>
</dbReference>
<dbReference type="EMBL" id="JAGYWB010000016">
    <property type="protein sequence ID" value="KAI0496695.1"/>
    <property type="molecule type" value="Genomic_DNA"/>
</dbReference>
<evidence type="ECO:0000313" key="2">
    <source>
        <dbReference type="Proteomes" id="UP000829196"/>
    </source>
</evidence>
<reference evidence="1" key="1">
    <citation type="journal article" date="2022" name="Front. Genet.">
        <title>Chromosome-Scale Assembly of the Dendrobium nobile Genome Provides Insights Into the Molecular Mechanism of the Biosynthesis of the Medicinal Active Ingredient of Dendrobium.</title>
        <authorList>
            <person name="Xu Q."/>
            <person name="Niu S.-C."/>
            <person name="Li K.-L."/>
            <person name="Zheng P.-J."/>
            <person name="Zhang X.-J."/>
            <person name="Jia Y."/>
            <person name="Liu Y."/>
            <person name="Niu Y.-X."/>
            <person name="Yu L.-H."/>
            <person name="Chen D.-F."/>
            <person name="Zhang G.-Q."/>
        </authorList>
    </citation>
    <scope>NUCLEOTIDE SEQUENCE</scope>
    <source>
        <tissue evidence="1">Leaf</tissue>
    </source>
</reference>
<accession>A0A8T3ARG7</accession>
<gene>
    <name evidence="1" type="ORF">KFK09_023019</name>
</gene>
<protein>
    <submittedName>
        <fullName evidence="1">Uncharacterized protein</fullName>
    </submittedName>
</protein>
<dbReference type="AlphaFoldDB" id="A0A8T3ARG7"/>
<keyword evidence="2" id="KW-1185">Reference proteome</keyword>
<dbReference type="OrthoDB" id="786567at2759"/>